<name>A0A2I0IQH2_PUNGR</name>
<reference evidence="2 3" key="1">
    <citation type="submission" date="2017-11" db="EMBL/GenBank/DDBJ databases">
        <title>De-novo sequencing of pomegranate (Punica granatum L.) genome.</title>
        <authorList>
            <person name="Akparov Z."/>
            <person name="Amiraslanov A."/>
            <person name="Hajiyeva S."/>
            <person name="Abbasov M."/>
            <person name="Kaur K."/>
            <person name="Hamwieh A."/>
            <person name="Solovyev V."/>
            <person name="Salamov A."/>
            <person name="Braich B."/>
            <person name="Kosarev P."/>
            <person name="Mahmoud A."/>
            <person name="Hajiyev E."/>
            <person name="Babayeva S."/>
            <person name="Izzatullayeva V."/>
            <person name="Mammadov A."/>
            <person name="Mammadov A."/>
            <person name="Sharifova S."/>
            <person name="Ojaghi J."/>
            <person name="Eynullazada K."/>
            <person name="Bayramov B."/>
            <person name="Abdulazimova A."/>
            <person name="Shahmuradov I."/>
        </authorList>
    </citation>
    <scope>NUCLEOTIDE SEQUENCE [LARGE SCALE GENOMIC DNA]</scope>
    <source>
        <strain evidence="3">cv. AG2017</strain>
        <tissue evidence="2">Leaf</tissue>
    </source>
</reference>
<organism evidence="2 3">
    <name type="scientific">Punica granatum</name>
    <name type="common">Pomegranate</name>
    <dbReference type="NCBI Taxonomy" id="22663"/>
    <lineage>
        <taxon>Eukaryota</taxon>
        <taxon>Viridiplantae</taxon>
        <taxon>Streptophyta</taxon>
        <taxon>Embryophyta</taxon>
        <taxon>Tracheophyta</taxon>
        <taxon>Spermatophyta</taxon>
        <taxon>Magnoliopsida</taxon>
        <taxon>eudicotyledons</taxon>
        <taxon>Gunneridae</taxon>
        <taxon>Pentapetalae</taxon>
        <taxon>rosids</taxon>
        <taxon>malvids</taxon>
        <taxon>Myrtales</taxon>
        <taxon>Lythraceae</taxon>
        <taxon>Punica</taxon>
    </lineage>
</organism>
<keyword evidence="1" id="KW-1133">Transmembrane helix</keyword>
<evidence type="ECO:0000313" key="3">
    <source>
        <dbReference type="Proteomes" id="UP000233551"/>
    </source>
</evidence>
<protein>
    <submittedName>
        <fullName evidence="2">Uncharacterized protein</fullName>
    </submittedName>
</protein>
<proteinExistence type="predicted"/>
<keyword evidence="1" id="KW-0472">Membrane</keyword>
<feature type="non-terminal residue" evidence="2">
    <location>
        <position position="87"/>
    </location>
</feature>
<feature type="transmembrane region" description="Helical" evidence="1">
    <location>
        <begin position="33"/>
        <end position="57"/>
    </location>
</feature>
<keyword evidence="3" id="KW-1185">Reference proteome</keyword>
<accession>A0A2I0IQH2</accession>
<dbReference type="AlphaFoldDB" id="A0A2I0IQH2"/>
<dbReference type="STRING" id="22663.A0A2I0IQH2"/>
<gene>
    <name evidence="2" type="ORF">CRG98_033376</name>
</gene>
<keyword evidence="1" id="KW-0812">Transmembrane</keyword>
<dbReference type="EMBL" id="PGOL01002660">
    <property type="protein sequence ID" value="PKI46249.1"/>
    <property type="molecule type" value="Genomic_DNA"/>
</dbReference>
<dbReference type="Proteomes" id="UP000233551">
    <property type="component" value="Unassembled WGS sequence"/>
</dbReference>
<sequence length="87" mass="9897">MADAKPETPLVPQSSSRNLPDFKKSIKLKYVKLGYHYLITHGMYLFLTPLVAVIAAQLSTFSFKDILDLWIHLQYNLISVILCSTLL</sequence>
<evidence type="ECO:0000313" key="2">
    <source>
        <dbReference type="EMBL" id="PKI46249.1"/>
    </source>
</evidence>
<comment type="caution">
    <text evidence="2">The sequence shown here is derived from an EMBL/GenBank/DDBJ whole genome shotgun (WGS) entry which is preliminary data.</text>
</comment>
<evidence type="ECO:0000256" key="1">
    <source>
        <dbReference type="SAM" id="Phobius"/>
    </source>
</evidence>